<dbReference type="InterPro" id="IPR036682">
    <property type="entry name" value="OS_D_A10/PebIII_sf"/>
</dbReference>
<evidence type="ECO:0000313" key="2">
    <source>
        <dbReference type="EMBL" id="AJP61956.1"/>
    </source>
</evidence>
<accession>A0A0C5KMA8</accession>
<organism evidence="2">
    <name type="scientific">Phenacoccus solenopsis</name>
    <name type="common">Solenopsis mealybug</name>
    <dbReference type="NCBI Taxonomy" id="483260"/>
    <lineage>
        <taxon>Eukaryota</taxon>
        <taxon>Metazoa</taxon>
        <taxon>Ecdysozoa</taxon>
        <taxon>Arthropoda</taxon>
        <taxon>Hexapoda</taxon>
        <taxon>Insecta</taxon>
        <taxon>Pterygota</taxon>
        <taxon>Neoptera</taxon>
        <taxon>Paraneoptera</taxon>
        <taxon>Hemiptera</taxon>
        <taxon>Sternorrhyncha</taxon>
        <taxon>Coccoidea</taxon>
        <taxon>Pseudococcidae</taxon>
        <taxon>Phenacoccus</taxon>
    </lineage>
</organism>
<dbReference type="SUPFAM" id="SSF100910">
    <property type="entry name" value="Chemosensory protein Csp2"/>
    <property type="match status" value="1"/>
</dbReference>
<keyword evidence="1" id="KW-0732">Signal</keyword>
<dbReference type="AlphaFoldDB" id="A0A0C5KMA8"/>
<feature type="signal peptide" evidence="1">
    <location>
        <begin position="1"/>
        <end position="18"/>
    </location>
</feature>
<dbReference type="EMBL" id="KP645394">
    <property type="protein sequence ID" value="AJP61956.1"/>
    <property type="molecule type" value="mRNA"/>
</dbReference>
<name>A0A0C5KMA8_9HEMI</name>
<proteinExistence type="evidence at transcript level"/>
<feature type="chain" id="PRO_5002179427" evidence="1">
    <location>
        <begin position="19"/>
        <end position="162"/>
    </location>
</feature>
<dbReference type="InterPro" id="IPR005055">
    <property type="entry name" value="A10/PebIII"/>
</dbReference>
<sequence length="162" mass="18922">MSAALWLLFFCLLNMCLAADLPNAQPTYTTRYDYLDIDKILTNDRILKRLMDCIMDRGPCTREGKELKRIIPDALKTNCSKCNDRQKMNTGRALAYLLHYKPEYWFELLNRFDQDGSFRRKLNIDADDSSERSSAIVRKTRSIFLNRFRIEPSKKKLLNAGA</sequence>
<evidence type="ECO:0000256" key="1">
    <source>
        <dbReference type="SAM" id="SignalP"/>
    </source>
</evidence>
<dbReference type="Gene3D" id="1.10.2080.10">
    <property type="entry name" value="Insect odorant-binding protein A10/Ejaculatory bulb-specific protein 3"/>
    <property type="match status" value="1"/>
</dbReference>
<reference evidence="2" key="1">
    <citation type="submission" date="2015-01" db="EMBL/GenBank/DDBJ databases">
        <title>Identification and expression pattern of chemosensory protein gene in Phenacoccus solenopsis Tinsley.</title>
        <authorList>
            <person name="Zhao J.V."/>
        </authorList>
    </citation>
    <scope>NUCLEOTIDE SEQUENCE</scope>
</reference>
<dbReference type="PANTHER" id="PTHR11257:SF13">
    <property type="entry name" value="GEO07322P1"/>
    <property type="match status" value="1"/>
</dbReference>
<gene>
    <name evidence="2" type="primary">CSP6</name>
</gene>
<dbReference type="PANTHER" id="PTHR11257">
    <property type="entry name" value="CHEMOSENSORY PROTEIN-RELATED"/>
    <property type="match status" value="1"/>
</dbReference>
<protein>
    <submittedName>
        <fullName evidence="2">Chemosensory protein</fullName>
    </submittedName>
</protein>
<dbReference type="Pfam" id="PF03392">
    <property type="entry name" value="OS-D"/>
    <property type="match status" value="1"/>
</dbReference>